<feature type="chain" id="PRO_5001816013" evidence="3">
    <location>
        <begin position="27"/>
        <end position="451"/>
    </location>
</feature>
<dbReference type="EMBL" id="KN042431">
    <property type="protein sequence ID" value="KFH62542.1"/>
    <property type="molecule type" value="Genomic_DNA"/>
</dbReference>
<feature type="region of interest" description="Disordered" evidence="1">
    <location>
        <begin position="408"/>
        <end position="451"/>
    </location>
</feature>
<feature type="compositionally biased region" description="Basic and acidic residues" evidence="1">
    <location>
        <begin position="428"/>
        <end position="437"/>
    </location>
</feature>
<reference evidence="4 5" key="1">
    <citation type="submission" date="2011-02" db="EMBL/GenBank/DDBJ databases">
        <title>The Genome Sequence of Mortierella verticillata NRRL 6337.</title>
        <authorList>
            <consortium name="The Broad Institute Genome Sequencing Platform"/>
            <person name="Russ C."/>
            <person name="Cuomo C."/>
            <person name="Burger G."/>
            <person name="Gray M.W."/>
            <person name="Holland P.W.H."/>
            <person name="King N."/>
            <person name="Lang F.B.F."/>
            <person name="Roger A.J."/>
            <person name="Ruiz-Trillo I."/>
            <person name="Young S.K."/>
            <person name="Zeng Q."/>
            <person name="Gargeya S."/>
            <person name="Alvarado L."/>
            <person name="Berlin A."/>
            <person name="Chapman S.B."/>
            <person name="Chen Z."/>
            <person name="Freedman E."/>
            <person name="Gellesch M."/>
            <person name="Goldberg J."/>
            <person name="Griggs A."/>
            <person name="Gujja S."/>
            <person name="Heilman E."/>
            <person name="Heiman D."/>
            <person name="Howarth C."/>
            <person name="Mehta T."/>
            <person name="Neiman D."/>
            <person name="Pearson M."/>
            <person name="Roberts A."/>
            <person name="Saif S."/>
            <person name="Shea T."/>
            <person name="Shenoy N."/>
            <person name="Sisk P."/>
            <person name="Stolte C."/>
            <person name="Sykes S."/>
            <person name="White J."/>
            <person name="Yandava C."/>
            <person name="Haas B."/>
            <person name="Nusbaum C."/>
            <person name="Birren B."/>
        </authorList>
    </citation>
    <scope>NUCLEOTIDE SEQUENCE [LARGE SCALE GENOMIC DNA]</scope>
    <source>
        <strain evidence="4 5">NRRL 6337</strain>
    </source>
</reference>
<organism evidence="4 5">
    <name type="scientific">Podila verticillata NRRL 6337</name>
    <dbReference type="NCBI Taxonomy" id="1069443"/>
    <lineage>
        <taxon>Eukaryota</taxon>
        <taxon>Fungi</taxon>
        <taxon>Fungi incertae sedis</taxon>
        <taxon>Mucoromycota</taxon>
        <taxon>Mortierellomycotina</taxon>
        <taxon>Mortierellomycetes</taxon>
        <taxon>Mortierellales</taxon>
        <taxon>Mortierellaceae</taxon>
        <taxon>Podila</taxon>
    </lineage>
</organism>
<keyword evidence="2" id="KW-1133">Transmembrane helix</keyword>
<keyword evidence="2" id="KW-0472">Membrane</keyword>
<accession>A0A086TKR5</accession>
<gene>
    <name evidence="4" type="ORF">MVEG_11935</name>
</gene>
<feature type="compositionally biased region" description="Basic and acidic residues" evidence="1">
    <location>
        <begin position="408"/>
        <end position="421"/>
    </location>
</feature>
<keyword evidence="2" id="KW-0812">Transmembrane</keyword>
<protein>
    <submittedName>
        <fullName evidence="4">Uncharacterized protein</fullName>
    </submittedName>
</protein>
<evidence type="ECO:0000313" key="5">
    <source>
        <dbReference type="Proteomes" id="UP000243308"/>
    </source>
</evidence>
<dbReference type="AlphaFoldDB" id="A0A086TKR5"/>
<proteinExistence type="predicted"/>
<keyword evidence="5" id="KW-1185">Reference proteome</keyword>
<dbReference type="Proteomes" id="UP000243308">
    <property type="component" value="Unassembled WGS sequence"/>
</dbReference>
<feature type="region of interest" description="Disordered" evidence="1">
    <location>
        <begin position="161"/>
        <end position="204"/>
    </location>
</feature>
<keyword evidence="3" id="KW-0732">Signal</keyword>
<evidence type="ECO:0000256" key="1">
    <source>
        <dbReference type="SAM" id="MobiDB-lite"/>
    </source>
</evidence>
<evidence type="ECO:0000256" key="2">
    <source>
        <dbReference type="SAM" id="Phobius"/>
    </source>
</evidence>
<dbReference type="OrthoDB" id="2278929at2759"/>
<feature type="transmembrane region" description="Helical" evidence="2">
    <location>
        <begin position="210"/>
        <end position="233"/>
    </location>
</feature>
<feature type="signal peptide" evidence="3">
    <location>
        <begin position="1"/>
        <end position="26"/>
    </location>
</feature>
<evidence type="ECO:0000256" key="3">
    <source>
        <dbReference type="SAM" id="SignalP"/>
    </source>
</evidence>
<name>A0A086TKR5_9FUNG</name>
<feature type="compositionally biased region" description="Low complexity" evidence="1">
    <location>
        <begin position="161"/>
        <end position="184"/>
    </location>
</feature>
<sequence length="451" mass="48401">MFTTLQIIGILCQLLLFLSFQPVSLAQGPACTTGPICSPKAGDVWLQDSLSPVIWNTDATAPFDKYDKVDIYIFDHTTQTGTKLLSDQDLSLGMAAVTLESGLFPDSLPVNRSAHILLTRADNNLDGTHDTLNSSTFFLIRTKQNVSGTLVPLPPATLPTTLTSTSSSSLSSSSSITTSLKPTSRIMSPNSPPTNIPEAPESKSSTLSPLVIGLISAGCAALLIAILALGLLYRARRRYQGNNANYFKSLHDHPSSPSEPSKSSIFQNDDVSGSFVGPTFGGIAGRNSSNTARSGEPMLKNGLFNNYNNQPTVSTTAPLPLLERKGSAVQKEEVQPTPIPTVIVGGYESGATTARGSLESKSAPKLEPVLSAGDAALIAETFRKSMRRPRWDDDEEEDEARKAANELLRKELSEEGVDVRRGVQRRVTIQDRGDRAHRSSVAPPLAESDEH</sequence>
<evidence type="ECO:0000313" key="4">
    <source>
        <dbReference type="EMBL" id="KFH62542.1"/>
    </source>
</evidence>